<dbReference type="InterPro" id="IPR026895">
    <property type="entry name" value="EMC1"/>
</dbReference>
<dbReference type="InterPro" id="IPR011047">
    <property type="entry name" value="Quinoprotein_ADH-like_sf"/>
</dbReference>
<evidence type="ECO:0000256" key="3">
    <source>
        <dbReference type="ARBA" id="ARBA00011276"/>
    </source>
</evidence>
<feature type="domain" description="EMC1 first beta-propeller" evidence="13">
    <location>
        <begin position="29"/>
        <end position="457"/>
    </location>
</feature>
<feature type="chain" id="PRO_5041934949" description="ER membrane protein complex subunit 1" evidence="11">
    <location>
        <begin position="25"/>
        <end position="1026"/>
    </location>
</feature>
<feature type="signal peptide" evidence="11">
    <location>
        <begin position="1"/>
        <end position="24"/>
    </location>
</feature>
<dbReference type="InterPro" id="IPR058545">
    <property type="entry name" value="Beta-prop_EMC1_1st"/>
</dbReference>
<evidence type="ECO:0000259" key="12">
    <source>
        <dbReference type="Pfam" id="PF07774"/>
    </source>
</evidence>
<dbReference type="AlphaFoldDB" id="A0AAD5UWU2"/>
<dbReference type="GO" id="GO:0034975">
    <property type="term" value="P:protein folding in endoplasmic reticulum"/>
    <property type="evidence" value="ECO:0007669"/>
    <property type="project" value="TreeGrafter"/>
</dbReference>
<keyword evidence="8" id="KW-1133">Transmembrane helix</keyword>
<keyword evidence="6 11" id="KW-0732">Signal</keyword>
<keyword evidence="9" id="KW-0472">Membrane</keyword>
<feature type="domain" description="ER membrane protein complex subunit 1 C-terminal" evidence="12">
    <location>
        <begin position="839"/>
        <end position="923"/>
    </location>
</feature>
<evidence type="ECO:0000256" key="9">
    <source>
        <dbReference type="ARBA" id="ARBA00023136"/>
    </source>
</evidence>
<dbReference type="PANTHER" id="PTHR21573">
    <property type="entry name" value="ER MEMBRANE PROTEIN COMPLEX SUBUNIT 1"/>
    <property type="match status" value="1"/>
</dbReference>
<evidence type="ECO:0000256" key="11">
    <source>
        <dbReference type="SAM" id="SignalP"/>
    </source>
</evidence>
<dbReference type="InterPro" id="IPR015943">
    <property type="entry name" value="WD40/YVTN_repeat-like_dom_sf"/>
</dbReference>
<keyword evidence="15" id="KW-1185">Reference proteome</keyword>
<feature type="domain" description="ER membrane protein complex subunit 1 C-terminal" evidence="12">
    <location>
        <begin position="947"/>
        <end position="1023"/>
    </location>
</feature>
<evidence type="ECO:0000256" key="1">
    <source>
        <dbReference type="ARBA" id="ARBA00004115"/>
    </source>
</evidence>
<keyword evidence="10" id="KW-0325">Glycoprotein</keyword>
<evidence type="ECO:0000256" key="2">
    <source>
        <dbReference type="ARBA" id="ARBA00007904"/>
    </source>
</evidence>
<sequence>MVSSIRGFLALPLSLLCCVLSTSALQASDAGVIDWHKPLIGLPLTQSISTSPIFHRTGLKDGPTQSLVLTATESNVLGALHPENGTLAWRHLFDDYDPLIAFKKHNHYVASLSGPGGSTFRLFGSHDGQLHLEKQLHSPKSGRLLEPATLGVSIAFDSQSESSIYVLNNGGEVRKVDAVSGEVTWSWSSPDQTSLVIYSEVFSTPDAVYVVGLAKSLSSYTIHLTSLSPSTGSLIESIDIPSSIENGPSEIFILSPAPSKSAPEKTQADQHQKAPHLVWLSQGLINSVALSPTLSEKPTKIKGSVYKGIVNVGLGEHGHFVGIKEDGSGRVVKLTSKGALKVIWEFNDSATSDSYTSSIYSGGLDRDGLPYISRVFWSHLLKKASAHVFAPHLAEGKGLVTGFTFPFATATHGIITHVALDTVNPEHYRVLSRLVLTTSTGSIQLWTQDQLEWVREEGLSDIRTVEWVELPERNVLAVVRGEDEGFWSRLIRQAEDAKDFPQYAVNFIKRFATGTYNTPVTPTHAAPQSNTSSISSQTKLELTRDIFGLRKLLLVATAHGKLYALDSSNGEIIWSKVFGLGWAGEGSKDKGPVGATVVPLKSFTVRSVGDVNGDGESDVAEVVVVAQRKANNGLVDTVAFHVNAFTGEDLSGAGSQAGECPTREGTLGKADEKSLGGGFLVLFDEFLQANLYPSTPSIESKFKSLLPSLHFPLRTSSPSRISGHKISLEKEFTGKHIAYPIWSTSFGSSGEEVVGVVRPSGRGEGGVASGSAADATAPTLTSTLATKESCGLYVVDGVKGSIIYHAVLPSSSGGAGIGSEVLLEYAGKKGGCDVKAVLTENWLVYHYYVGEEEGAEDARGWRMVSVEFYEGEIDEKTRSSDLSSYDHERTKVKTYEQTFVFPRGITAIATTTTKYAISIKDIIGTFNLNLNLNLNLLPFPPSHPMPNQVARIKSITTSPSLLESTSLVFAYGLDLFSTRIANTFDILSESFNKVQLVLTVVGLAVAILITKPIVRSKRVKERWYDS</sequence>
<keyword evidence="5" id="KW-0812">Transmembrane</keyword>
<evidence type="ECO:0000313" key="14">
    <source>
        <dbReference type="EMBL" id="KAJ3478666.1"/>
    </source>
</evidence>
<comment type="subcellular location">
    <subcellularLocation>
        <location evidence="1">Endoplasmic reticulum membrane</location>
        <topology evidence="1">Single-pass type I membrane protein</topology>
    </subcellularLocation>
</comment>
<protein>
    <recommendedName>
        <fullName evidence="4">ER membrane protein complex subunit 1</fullName>
    </recommendedName>
</protein>
<dbReference type="SUPFAM" id="SSF50998">
    <property type="entry name" value="Quinoprotein alcohol dehydrogenase-like"/>
    <property type="match status" value="1"/>
</dbReference>
<dbReference type="PANTHER" id="PTHR21573:SF0">
    <property type="entry name" value="ER MEMBRANE PROTEIN COMPLEX SUBUNIT 1"/>
    <property type="match status" value="1"/>
</dbReference>
<evidence type="ECO:0000313" key="15">
    <source>
        <dbReference type="Proteomes" id="UP001212997"/>
    </source>
</evidence>
<evidence type="ECO:0000256" key="5">
    <source>
        <dbReference type="ARBA" id="ARBA00022692"/>
    </source>
</evidence>
<dbReference type="EMBL" id="JANAWD010000494">
    <property type="protein sequence ID" value="KAJ3478666.1"/>
    <property type="molecule type" value="Genomic_DNA"/>
</dbReference>
<dbReference type="GO" id="GO:0072546">
    <property type="term" value="C:EMC complex"/>
    <property type="evidence" value="ECO:0007669"/>
    <property type="project" value="InterPro"/>
</dbReference>
<dbReference type="Pfam" id="PF25293">
    <property type="entry name" value="Beta-prop_EMC1_N"/>
    <property type="match status" value="1"/>
</dbReference>
<dbReference type="Proteomes" id="UP001212997">
    <property type="component" value="Unassembled WGS sequence"/>
</dbReference>
<dbReference type="Pfam" id="PF07774">
    <property type="entry name" value="EMC1_C"/>
    <property type="match status" value="2"/>
</dbReference>
<evidence type="ECO:0000256" key="7">
    <source>
        <dbReference type="ARBA" id="ARBA00022824"/>
    </source>
</evidence>
<evidence type="ECO:0000256" key="6">
    <source>
        <dbReference type="ARBA" id="ARBA00022729"/>
    </source>
</evidence>
<comment type="caution">
    <text evidence="14">The sequence shown here is derived from an EMBL/GenBank/DDBJ whole genome shotgun (WGS) entry which is preliminary data.</text>
</comment>
<keyword evidence="7" id="KW-0256">Endoplasmic reticulum</keyword>
<reference evidence="14" key="1">
    <citation type="submission" date="2022-07" db="EMBL/GenBank/DDBJ databases">
        <title>Genome Sequence of Physisporinus lineatus.</title>
        <authorList>
            <person name="Buettner E."/>
        </authorList>
    </citation>
    <scope>NUCLEOTIDE SEQUENCE</scope>
    <source>
        <strain evidence="14">VT162</strain>
    </source>
</reference>
<accession>A0AAD5UWU2</accession>
<comment type="similarity">
    <text evidence="2">Belongs to the EMC1 family.</text>
</comment>
<evidence type="ECO:0000256" key="10">
    <source>
        <dbReference type="ARBA" id="ARBA00023180"/>
    </source>
</evidence>
<gene>
    <name evidence="14" type="ORF">NLI96_g9601</name>
</gene>
<organism evidence="14 15">
    <name type="scientific">Meripilus lineatus</name>
    <dbReference type="NCBI Taxonomy" id="2056292"/>
    <lineage>
        <taxon>Eukaryota</taxon>
        <taxon>Fungi</taxon>
        <taxon>Dikarya</taxon>
        <taxon>Basidiomycota</taxon>
        <taxon>Agaricomycotina</taxon>
        <taxon>Agaricomycetes</taxon>
        <taxon>Polyporales</taxon>
        <taxon>Meripilaceae</taxon>
        <taxon>Meripilus</taxon>
    </lineage>
</organism>
<comment type="subunit">
    <text evidence="3">Component of the ER membrane protein complex (EMC).</text>
</comment>
<evidence type="ECO:0000256" key="8">
    <source>
        <dbReference type="ARBA" id="ARBA00022989"/>
    </source>
</evidence>
<proteinExistence type="inferred from homology"/>
<dbReference type="InterPro" id="IPR011678">
    <property type="entry name" value="EMC1_C"/>
</dbReference>
<name>A0AAD5UWU2_9APHY</name>
<evidence type="ECO:0000259" key="13">
    <source>
        <dbReference type="Pfam" id="PF25293"/>
    </source>
</evidence>
<dbReference type="Gene3D" id="2.130.10.10">
    <property type="entry name" value="YVTN repeat-like/Quinoprotein amine dehydrogenase"/>
    <property type="match status" value="1"/>
</dbReference>
<evidence type="ECO:0000256" key="4">
    <source>
        <dbReference type="ARBA" id="ARBA00020824"/>
    </source>
</evidence>